<reference evidence="2 3" key="1">
    <citation type="submission" date="2019-12" db="EMBL/GenBank/DDBJ databases">
        <title>Genomic-based taxomic classification of the family Erythrobacteraceae.</title>
        <authorList>
            <person name="Xu L."/>
        </authorList>
    </citation>
    <scope>NUCLEOTIDE SEQUENCE [LARGE SCALE GENOMIC DNA]</scope>
    <source>
        <strain evidence="2 3">MCCC 1K02066</strain>
    </source>
</reference>
<feature type="compositionally biased region" description="Basic and acidic residues" evidence="1">
    <location>
        <begin position="31"/>
        <end position="43"/>
    </location>
</feature>
<dbReference type="OrthoDB" id="10007343at2"/>
<evidence type="ECO:0000313" key="3">
    <source>
        <dbReference type="Proteomes" id="UP000469159"/>
    </source>
</evidence>
<protein>
    <submittedName>
        <fullName evidence="2">Uncharacterized protein</fullName>
    </submittedName>
</protein>
<name>A0A6I4UQT2_9SPHN</name>
<dbReference type="Proteomes" id="UP000469159">
    <property type="component" value="Unassembled WGS sequence"/>
</dbReference>
<accession>A0A6I4UQT2</accession>
<sequence>MADGKQNPDPTADQKPQNQTDEDQGSIKGTQVDEHNAPERWDTSRGSGPAQRGTSGNRG</sequence>
<organism evidence="2 3">
    <name type="scientific">Croceibacterium soli</name>
    <dbReference type="NCBI Taxonomy" id="1739690"/>
    <lineage>
        <taxon>Bacteria</taxon>
        <taxon>Pseudomonadati</taxon>
        <taxon>Pseudomonadota</taxon>
        <taxon>Alphaproteobacteria</taxon>
        <taxon>Sphingomonadales</taxon>
        <taxon>Erythrobacteraceae</taxon>
        <taxon>Croceibacterium</taxon>
    </lineage>
</organism>
<proteinExistence type="predicted"/>
<feature type="region of interest" description="Disordered" evidence="1">
    <location>
        <begin position="1"/>
        <end position="59"/>
    </location>
</feature>
<dbReference type="AlphaFoldDB" id="A0A6I4UQT2"/>
<dbReference type="EMBL" id="WTYK01000002">
    <property type="protein sequence ID" value="MXP40988.1"/>
    <property type="molecule type" value="Genomic_DNA"/>
</dbReference>
<evidence type="ECO:0000256" key="1">
    <source>
        <dbReference type="SAM" id="MobiDB-lite"/>
    </source>
</evidence>
<comment type="caution">
    <text evidence="2">The sequence shown here is derived from an EMBL/GenBank/DDBJ whole genome shotgun (WGS) entry which is preliminary data.</text>
</comment>
<evidence type="ECO:0000313" key="2">
    <source>
        <dbReference type="EMBL" id="MXP40988.1"/>
    </source>
</evidence>
<dbReference type="RefSeq" id="WP_160745835.1">
    <property type="nucleotide sequence ID" value="NZ_WTYK01000002.1"/>
</dbReference>
<keyword evidence="3" id="KW-1185">Reference proteome</keyword>
<gene>
    <name evidence="2" type="ORF">GRI75_04935</name>
</gene>